<dbReference type="Proteomes" id="UP001648503">
    <property type="component" value="Unassembled WGS sequence"/>
</dbReference>
<evidence type="ECO:0000313" key="2">
    <source>
        <dbReference type="Proteomes" id="UP001648503"/>
    </source>
</evidence>
<gene>
    <name evidence="1" type="ORF">BASA50_006168</name>
</gene>
<evidence type="ECO:0000313" key="1">
    <source>
        <dbReference type="EMBL" id="KAH6595004.1"/>
    </source>
</evidence>
<organism evidence="1 2">
    <name type="scientific">Batrachochytrium salamandrivorans</name>
    <dbReference type="NCBI Taxonomy" id="1357716"/>
    <lineage>
        <taxon>Eukaryota</taxon>
        <taxon>Fungi</taxon>
        <taxon>Fungi incertae sedis</taxon>
        <taxon>Chytridiomycota</taxon>
        <taxon>Chytridiomycota incertae sedis</taxon>
        <taxon>Chytridiomycetes</taxon>
        <taxon>Rhizophydiales</taxon>
        <taxon>Rhizophydiales incertae sedis</taxon>
        <taxon>Batrachochytrium</taxon>
    </lineage>
</organism>
<protein>
    <submittedName>
        <fullName evidence="1">Uncharacterized protein</fullName>
    </submittedName>
</protein>
<proteinExistence type="predicted"/>
<sequence>MTSNTINFNATFSFPLNLTVTPVTRGSPSGGPSAANIHLDGQFQFSANIRVDMDGPSVPNPEAWISRWVDPTEPSCVQPISMVCESVKDHRSGVSSYGIAPIVPVVVPVVSISPVSPVSPISPVVPTVPVVPAVPVVPVVPAVIPAVPADCAHRAILPAAMLAPVDTTPVTPTTASTPVTPDIPATPATTTTPYTASIVTANPVTPVAEPSWLKKAMRNDRPFWESPKRSSKRVIPPVRARVHPDSVPEDWVTTYIDNEPRTFYYPMKQY</sequence>
<accession>A0ABQ8FDY9</accession>
<reference evidence="1 2" key="1">
    <citation type="submission" date="2021-02" db="EMBL/GenBank/DDBJ databases">
        <title>Variation within the Batrachochytrium salamandrivorans European outbreak.</title>
        <authorList>
            <person name="Kelly M."/>
            <person name="Pasmans F."/>
            <person name="Shea T.P."/>
            <person name="Munoz J.F."/>
            <person name="Carranza S."/>
            <person name="Cuomo C.A."/>
            <person name="Martel A."/>
        </authorList>
    </citation>
    <scope>NUCLEOTIDE SEQUENCE [LARGE SCALE GENOMIC DNA]</scope>
    <source>
        <strain evidence="1 2">AMFP18/2</strain>
    </source>
</reference>
<name>A0ABQ8FDY9_9FUNG</name>
<comment type="caution">
    <text evidence="1">The sequence shown here is derived from an EMBL/GenBank/DDBJ whole genome shotgun (WGS) entry which is preliminary data.</text>
</comment>
<dbReference type="EMBL" id="JAFCIX010000322">
    <property type="protein sequence ID" value="KAH6595004.1"/>
    <property type="molecule type" value="Genomic_DNA"/>
</dbReference>
<keyword evidence="2" id="KW-1185">Reference proteome</keyword>